<protein>
    <submittedName>
        <fullName evidence="1">Uncharacterized protein</fullName>
    </submittedName>
</protein>
<dbReference type="AlphaFoldDB" id="A0A2T3KN39"/>
<reference evidence="1 2" key="1">
    <citation type="submission" date="2018-01" db="EMBL/GenBank/DDBJ databases">
        <title>Whole genome sequencing of Histamine producing bacteria.</title>
        <authorList>
            <person name="Butler K."/>
        </authorList>
    </citation>
    <scope>NUCLEOTIDE SEQUENCE [LARGE SCALE GENOMIC DNA]</scope>
    <source>
        <strain evidence="1 2">FS-7.2</strain>
    </source>
</reference>
<proteinExistence type="predicted"/>
<dbReference type="Proteomes" id="UP000241426">
    <property type="component" value="Unassembled WGS sequence"/>
</dbReference>
<dbReference type="RefSeq" id="WP_107288882.1">
    <property type="nucleotide sequence ID" value="NZ_PYNF01000002.1"/>
</dbReference>
<dbReference type="EMBL" id="PYNF01000002">
    <property type="protein sequence ID" value="PSV01155.1"/>
    <property type="molecule type" value="Genomic_DNA"/>
</dbReference>
<accession>A0A2T3KN39</accession>
<sequence>MKNEVELVEILNSIENVDKLVSVDVLSKIGELTLSETLKIEHALDYDKFKYFRWLHLKSKTYVTYQHSDVIFSLELFPISIFSDNDFDKEPITLATDLTKKTCQTITDSYAEHGIVAKAIPKLLPLSVTERDDFTCIYSDIINIFATSANEQSPSSETKTRLGRILMDILESNDESIELHSNVVNKYLIPCIVMTKKGCNAYLEPLTIKDTLAIGQSVGAEYSTIISNTKCVVMPSQAHGFGDISALVLEISAFASRFKNMSSLSLSASKPDSEGKIEVTTRLSSDGQILTFAQDGNTHNIVELQMAMNITAPSFLETKGILIDVSNVLCKLLPDIAISIKE</sequence>
<evidence type="ECO:0000313" key="2">
    <source>
        <dbReference type="Proteomes" id="UP000241426"/>
    </source>
</evidence>
<name>A0A2T3KN39_9GAMM</name>
<comment type="caution">
    <text evidence="1">The sequence shown here is derived from an EMBL/GenBank/DDBJ whole genome shotgun (WGS) entry which is preliminary data.</text>
</comment>
<organism evidence="1 2">
    <name type="scientific">Photobacterium kishitanii</name>
    <dbReference type="NCBI Taxonomy" id="318456"/>
    <lineage>
        <taxon>Bacteria</taxon>
        <taxon>Pseudomonadati</taxon>
        <taxon>Pseudomonadota</taxon>
        <taxon>Gammaproteobacteria</taxon>
        <taxon>Vibrionales</taxon>
        <taxon>Vibrionaceae</taxon>
        <taxon>Photobacterium</taxon>
    </lineage>
</organism>
<gene>
    <name evidence="1" type="ORF">C9J27_03790</name>
</gene>
<evidence type="ECO:0000313" key="1">
    <source>
        <dbReference type="EMBL" id="PSV01155.1"/>
    </source>
</evidence>